<organism evidence="1 2">
    <name type="scientific">Paraburkholderia rhynchosiae</name>
    <dbReference type="NCBI Taxonomy" id="487049"/>
    <lineage>
        <taxon>Bacteria</taxon>
        <taxon>Pseudomonadati</taxon>
        <taxon>Pseudomonadota</taxon>
        <taxon>Betaproteobacteria</taxon>
        <taxon>Burkholderiales</taxon>
        <taxon>Burkholderiaceae</taxon>
        <taxon>Paraburkholderia</taxon>
    </lineage>
</organism>
<comment type="caution">
    <text evidence="1">The sequence shown here is derived from an EMBL/GenBank/DDBJ whole genome shotgun (WGS) entry which is preliminary data.</text>
</comment>
<reference evidence="1 2" key="1">
    <citation type="journal article" date="2024" name="Chem. Sci.">
        <title>Discovery of megapolipeptins by genome mining of a Burkholderiales bacteria collection.</title>
        <authorList>
            <person name="Paulo B.S."/>
            <person name="Recchia M.J.J."/>
            <person name="Lee S."/>
            <person name="Fergusson C.H."/>
            <person name="Romanowski S.B."/>
            <person name="Hernandez A."/>
            <person name="Krull N."/>
            <person name="Liu D.Y."/>
            <person name="Cavanagh H."/>
            <person name="Bos A."/>
            <person name="Gray C.A."/>
            <person name="Murphy B.T."/>
            <person name="Linington R.G."/>
            <person name="Eustaquio A.S."/>
        </authorList>
    </citation>
    <scope>NUCLEOTIDE SEQUENCE [LARGE SCALE GENOMIC DNA]</scope>
    <source>
        <strain evidence="1 2">RL18-126-BIB-B</strain>
    </source>
</reference>
<gene>
    <name evidence="1" type="ORF">PQR01_18875</name>
</gene>
<keyword evidence="2" id="KW-1185">Reference proteome</keyword>
<name>A0ACC7NDY3_9BURK</name>
<protein>
    <submittedName>
        <fullName evidence="1">Uncharacterized protein</fullName>
    </submittedName>
</protein>
<sequence>MKRVRTRNLDDETVGNIASLLDGWSGKLTWDLYIDAIERHYRLRYTRQALHGHERIRLAFEVRKRALSSAPEKATAFDGPPELKVALDEVARLEGENQRLQAENQALLEQFVRWVHNASKKNLTEDYLNQPLPSVDRERSNAMAEAKRTRAGKGGRNA</sequence>
<accession>A0ACC7NDY3</accession>
<proteinExistence type="predicted"/>
<evidence type="ECO:0000313" key="2">
    <source>
        <dbReference type="Proteomes" id="UP001629235"/>
    </source>
</evidence>
<dbReference type="EMBL" id="JAQQDW010000036">
    <property type="protein sequence ID" value="MFM0105494.1"/>
    <property type="molecule type" value="Genomic_DNA"/>
</dbReference>
<dbReference type="Proteomes" id="UP001629235">
    <property type="component" value="Unassembled WGS sequence"/>
</dbReference>
<evidence type="ECO:0000313" key="1">
    <source>
        <dbReference type="EMBL" id="MFM0105494.1"/>
    </source>
</evidence>